<keyword evidence="3" id="KW-1185">Reference proteome</keyword>
<reference evidence="2" key="1">
    <citation type="journal article" date="2022" name="bioRxiv">
        <title>Sequencing and chromosome-scale assembly of the giantPleurodeles waltlgenome.</title>
        <authorList>
            <person name="Brown T."/>
            <person name="Elewa A."/>
            <person name="Iarovenko S."/>
            <person name="Subramanian E."/>
            <person name="Araus A.J."/>
            <person name="Petzold A."/>
            <person name="Susuki M."/>
            <person name="Suzuki K.-i.T."/>
            <person name="Hayashi T."/>
            <person name="Toyoda A."/>
            <person name="Oliveira C."/>
            <person name="Osipova E."/>
            <person name="Leigh N.D."/>
            <person name="Simon A."/>
            <person name="Yun M.H."/>
        </authorList>
    </citation>
    <scope>NUCLEOTIDE SEQUENCE</scope>
    <source>
        <strain evidence="2">20211129_DDA</strain>
        <tissue evidence="2">Liver</tissue>
    </source>
</reference>
<protein>
    <submittedName>
        <fullName evidence="2">Uncharacterized protein</fullName>
    </submittedName>
</protein>
<organism evidence="2 3">
    <name type="scientific">Pleurodeles waltl</name>
    <name type="common">Iberian ribbed newt</name>
    <dbReference type="NCBI Taxonomy" id="8319"/>
    <lineage>
        <taxon>Eukaryota</taxon>
        <taxon>Metazoa</taxon>
        <taxon>Chordata</taxon>
        <taxon>Craniata</taxon>
        <taxon>Vertebrata</taxon>
        <taxon>Euteleostomi</taxon>
        <taxon>Amphibia</taxon>
        <taxon>Batrachia</taxon>
        <taxon>Caudata</taxon>
        <taxon>Salamandroidea</taxon>
        <taxon>Salamandridae</taxon>
        <taxon>Pleurodelinae</taxon>
        <taxon>Pleurodeles</taxon>
    </lineage>
</organism>
<evidence type="ECO:0000313" key="3">
    <source>
        <dbReference type="Proteomes" id="UP001066276"/>
    </source>
</evidence>
<feature type="compositionally biased region" description="Basic and acidic residues" evidence="1">
    <location>
        <begin position="106"/>
        <end position="118"/>
    </location>
</feature>
<evidence type="ECO:0000313" key="2">
    <source>
        <dbReference type="EMBL" id="KAJ1209245.1"/>
    </source>
</evidence>
<name>A0AAV7W8P0_PLEWA</name>
<dbReference type="Proteomes" id="UP001066276">
    <property type="component" value="Chromosome 1_2"/>
</dbReference>
<dbReference type="EMBL" id="JANPWB010000002">
    <property type="protein sequence ID" value="KAJ1209245.1"/>
    <property type="molecule type" value="Genomic_DNA"/>
</dbReference>
<evidence type="ECO:0000256" key="1">
    <source>
        <dbReference type="SAM" id="MobiDB-lite"/>
    </source>
</evidence>
<feature type="compositionally biased region" description="Low complexity" evidence="1">
    <location>
        <begin position="93"/>
        <end position="105"/>
    </location>
</feature>
<gene>
    <name evidence="2" type="ORF">NDU88_004623</name>
</gene>
<feature type="region of interest" description="Disordered" evidence="1">
    <location>
        <begin position="1"/>
        <end position="118"/>
    </location>
</feature>
<sequence length="146" mass="15216">MVGPSDCKIGRGPVRSLSGGPVERHACSARETQPGLGKRNARSCARGEGGAGRRAPKPGPGGRRGLRLDPPASSEGRSGGRACLGAGREEKALGAPDARAASRAAWGEHRRGPPVRKEEVRGLWAPGLPCWDTLRSDRSSRAVRPG</sequence>
<dbReference type="AlphaFoldDB" id="A0AAV7W8P0"/>
<comment type="caution">
    <text evidence="2">The sequence shown here is derived from an EMBL/GenBank/DDBJ whole genome shotgun (WGS) entry which is preliminary data.</text>
</comment>
<proteinExistence type="predicted"/>
<accession>A0AAV7W8P0</accession>